<comment type="caution">
    <text evidence="1">The sequence shown here is derived from an EMBL/GenBank/DDBJ whole genome shotgun (WGS) entry which is preliminary data.</text>
</comment>
<accession>A0A4U5M5Q6</accession>
<protein>
    <submittedName>
        <fullName evidence="1">Uncharacterized protein</fullName>
    </submittedName>
</protein>
<sequence>MTFQKWNYVDLRNFKWFHKFHATALYNRGRLRWNRNTGDDVFLRRFYDPRRRFVNVGIVVMRDVCASSRGLRCLSSTDIRRVIGAENIRVRANSDSLKMSEQEFNNFQARPDVVGLCHTT</sequence>
<evidence type="ECO:0000313" key="2">
    <source>
        <dbReference type="Proteomes" id="UP000298663"/>
    </source>
</evidence>
<gene>
    <name evidence="1" type="ORF">L596_024774</name>
</gene>
<evidence type="ECO:0000313" key="1">
    <source>
        <dbReference type="EMBL" id="TKR64198.1"/>
    </source>
</evidence>
<dbReference type="Proteomes" id="UP000298663">
    <property type="component" value="Unassembled WGS sequence"/>
</dbReference>
<dbReference type="EMBL" id="AZBU02000009">
    <property type="protein sequence ID" value="TKR64198.1"/>
    <property type="molecule type" value="Genomic_DNA"/>
</dbReference>
<reference evidence="1 2" key="2">
    <citation type="journal article" date="2019" name="G3 (Bethesda)">
        <title>Hybrid Assembly of the Genome of the Entomopathogenic Nematode Steinernema carpocapsae Identifies the X-Chromosome.</title>
        <authorList>
            <person name="Serra L."/>
            <person name="Macchietto M."/>
            <person name="Macias-Munoz A."/>
            <person name="McGill C.J."/>
            <person name="Rodriguez I.M."/>
            <person name="Rodriguez B."/>
            <person name="Murad R."/>
            <person name="Mortazavi A."/>
        </authorList>
    </citation>
    <scope>NUCLEOTIDE SEQUENCE [LARGE SCALE GENOMIC DNA]</scope>
    <source>
        <strain evidence="1 2">ALL</strain>
    </source>
</reference>
<keyword evidence="2" id="KW-1185">Reference proteome</keyword>
<organism evidence="1 2">
    <name type="scientific">Steinernema carpocapsae</name>
    <name type="common">Entomopathogenic nematode</name>
    <dbReference type="NCBI Taxonomy" id="34508"/>
    <lineage>
        <taxon>Eukaryota</taxon>
        <taxon>Metazoa</taxon>
        <taxon>Ecdysozoa</taxon>
        <taxon>Nematoda</taxon>
        <taxon>Chromadorea</taxon>
        <taxon>Rhabditida</taxon>
        <taxon>Tylenchina</taxon>
        <taxon>Panagrolaimomorpha</taxon>
        <taxon>Strongyloidoidea</taxon>
        <taxon>Steinernematidae</taxon>
        <taxon>Steinernema</taxon>
    </lineage>
</organism>
<name>A0A4U5M5Q6_STECR</name>
<proteinExistence type="predicted"/>
<dbReference type="AlphaFoldDB" id="A0A4U5M5Q6"/>
<reference evidence="1 2" key="1">
    <citation type="journal article" date="2015" name="Genome Biol.">
        <title>Comparative genomics of Steinernema reveals deeply conserved gene regulatory networks.</title>
        <authorList>
            <person name="Dillman A.R."/>
            <person name="Macchietto M."/>
            <person name="Porter C.F."/>
            <person name="Rogers A."/>
            <person name="Williams B."/>
            <person name="Antoshechkin I."/>
            <person name="Lee M.M."/>
            <person name="Goodwin Z."/>
            <person name="Lu X."/>
            <person name="Lewis E.E."/>
            <person name="Goodrich-Blair H."/>
            <person name="Stock S.P."/>
            <person name="Adams B.J."/>
            <person name="Sternberg P.W."/>
            <person name="Mortazavi A."/>
        </authorList>
    </citation>
    <scope>NUCLEOTIDE SEQUENCE [LARGE SCALE GENOMIC DNA]</scope>
    <source>
        <strain evidence="1 2">ALL</strain>
    </source>
</reference>